<dbReference type="EMBL" id="JAMQGM010000049">
    <property type="protein sequence ID" value="MCM2579966.1"/>
    <property type="molecule type" value="Genomic_DNA"/>
</dbReference>
<proteinExistence type="predicted"/>
<comment type="caution">
    <text evidence="1">The sequence shown here is derived from an EMBL/GenBank/DDBJ whole genome shotgun (WGS) entry which is preliminary data.</text>
</comment>
<organism evidence="1 2">
    <name type="scientific">Streptomyces meridianus</name>
    <dbReference type="NCBI Taxonomy" id="2938945"/>
    <lineage>
        <taxon>Bacteria</taxon>
        <taxon>Bacillati</taxon>
        <taxon>Actinomycetota</taxon>
        <taxon>Actinomycetes</taxon>
        <taxon>Kitasatosporales</taxon>
        <taxon>Streptomycetaceae</taxon>
        <taxon>Streptomyces</taxon>
    </lineage>
</organism>
<dbReference type="InterPro" id="IPR007804">
    <property type="entry name" value="GvpG"/>
</dbReference>
<evidence type="ECO:0000313" key="2">
    <source>
        <dbReference type="Proteomes" id="UP001167160"/>
    </source>
</evidence>
<dbReference type="Proteomes" id="UP001167160">
    <property type="component" value="Unassembled WGS sequence"/>
</dbReference>
<name>A0ABT0XBU1_9ACTN</name>
<dbReference type="Pfam" id="PF05120">
    <property type="entry name" value="GvpG"/>
    <property type="match status" value="1"/>
</dbReference>
<reference evidence="1" key="1">
    <citation type="journal article" date="2023" name="Int. J. Syst. Evol. Microbiol.">
        <title>Streptomyces meridianus sp. nov. isolated from brackish water of the Tagus estuary in Alcochete, Portugal.</title>
        <authorList>
            <person name="Santos J.D.N."/>
            <person name="Klimek D."/>
            <person name="Calusinska M."/>
            <person name="Lobo Da Cunha A."/>
            <person name="Catita J."/>
            <person name="Goncalves H."/>
            <person name="Gonzalez I."/>
            <person name="Reyes F."/>
            <person name="Lage O.M."/>
        </authorList>
    </citation>
    <scope>NUCLEOTIDE SEQUENCE</scope>
    <source>
        <strain evidence="1">MTZ3.1</strain>
    </source>
</reference>
<keyword evidence="2" id="KW-1185">Reference proteome</keyword>
<sequence length="89" mass="10123">MGLFTEVLLLPLAPVRSVIWVTDRLQEAAENELRDPAVLRARLALLNEAYEQGQIGEAEFEREEERVLDLLESRPAPARTDVRQPPGMR</sequence>
<dbReference type="RefSeq" id="WP_251418406.1">
    <property type="nucleotide sequence ID" value="NZ_JAMQGM010000049.1"/>
</dbReference>
<gene>
    <name evidence="1" type="ORF">M1E25_21900</name>
</gene>
<evidence type="ECO:0000313" key="1">
    <source>
        <dbReference type="EMBL" id="MCM2579966.1"/>
    </source>
</evidence>
<protein>
    <submittedName>
        <fullName evidence="1">Gas vesicle protein GvpG</fullName>
    </submittedName>
</protein>
<accession>A0ABT0XBU1</accession>